<dbReference type="GO" id="GO:0008168">
    <property type="term" value="F:methyltransferase activity"/>
    <property type="evidence" value="ECO:0007669"/>
    <property type="project" value="UniProtKB-KW"/>
</dbReference>
<name>A0A6I4NPM9_9FLAO</name>
<dbReference type="Proteomes" id="UP000471501">
    <property type="component" value="Unassembled WGS sequence"/>
</dbReference>
<evidence type="ECO:0000259" key="1">
    <source>
        <dbReference type="Pfam" id="PF05050"/>
    </source>
</evidence>
<dbReference type="InterPro" id="IPR029063">
    <property type="entry name" value="SAM-dependent_MTases_sf"/>
</dbReference>
<dbReference type="Pfam" id="PF05050">
    <property type="entry name" value="Methyltransf_21"/>
    <property type="match status" value="1"/>
</dbReference>
<dbReference type="Gene3D" id="3.40.50.150">
    <property type="entry name" value="Vaccinia Virus protein VP39"/>
    <property type="match status" value="1"/>
</dbReference>
<dbReference type="GO" id="GO:0032259">
    <property type="term" value="P:methylation"/>
    <property type="evidence" value="ECO:0007669"/>
    <property type="project" value="UniProtKB-KW"/>
</dbReference>
<sequence length="284" mass="32865">MKIKYILKKIHKRFLNFKKHPLTKQNPLGALFRYVKFNLVQYINEKPRVYNWIDGLKFYAQKGDAGIVANIYFKLFDYEDSMFLIHHLKPQDLFVDIGANVGHYSLLAASVCKANVIAFEPIPTTFSKLEKNLNLNNLSQKVKIFNIGIGAENSVLNFTKTKDVMNSVALDYETDVVSVEVKKLDDILVKENPTFLKIDVEGYEYFVLQGAMNVLKSKSLKYIIIELNFSTLKFGITNEEIFSFLVSFDFVPISYDVQNRKIIPLKNYNPEKFNTIFIKKDLLN</sequence>
<accession>A0A6I4NPM9</accession>
<comment type="caution">
    <text evidence="2">The sequence shown here is derived from an EMBL/GenBank/DDBJ whole genome shotgun (WGS) entry which is preliminary data.</text>
</comment>
<proteinExistence type="predicted"/>
<dbReference type="EMBL" id="WSTB01000004">
    <property type="protein sequence ID" value="MWB94525.1"/>
    <property type="molecule type" value="Genomic_DNA"/>
</dbReference>
<dbReference type="PANTHER" id="PTHR34203">
    <property type="entry name" value="METHYLTRANSFERASE, FKBM FAMILY PROTEIN"/>
    <property type="match status" value="1"/>
</dbReference>
<dbReference type="InterPro" id="IPR052514">
    <property type="entry name" value="SAM-dependent_MTase"/>
</dbReference>
<dbReference type="NCBIfam" id="TIGR01444">
    <property type="entry name" value="fkbM_fam"/>
    <property type="match status" value="1"/>
</dbReference>
<reference evidence="2 3" key="1">
    <citation type="submission" date="2019-12" db="EMBL/GenBank/DDBJ databases">
        <authorList>
            <person name="Kim Y.S."/>
        </authorList>
    </citation>
    <scope>NUCLEOTIDE SEQUENCE [LARGE SCALE GENOMIC DNA]</scope>
    <source>
        <strain evidence="2 3">GA093</strain>
    </source>
</reference>
<dbReference type="AlphaFoldDB" id="A0A6I4NPM9"/>
<dbReference type="SUPFAM" id="SSF53335">
    <property type="entry name" value="S-adenosyl-L-methionine-dependent methyltransferases"/>
    <property type="match status" value="1"/>
</dbReference>
<protein>
    <submittedName>
        <fullName evidence="2">FkbM family methyltransferase</fullName>
    </submittedName>
</protein>
<dbReference type="RefSeq" id="WP_160374500.1">
    <property type="nucleotide sequence ID" value="NZ_WSTB01000004.1"/>
</dbReference>
<keyword evidence="3" id="KW-1185">Reference proteome</keyword>
<dbReference type="InterPro" id="IPR006342">
    <property type="entry name" value="FkbM_mtfrase"/>
</dbReference>
<feature type="domain" description="Methyltransferase FkbM" evidence="1">
    <location>
        <begin position="96"/>
        <end position="250"/>
    </location>
</feature>
<evidence type="ECO:0000313" key="2">
    <source>
        <dbReference type="EMBL" id="MWB94525.1"/>
    </source>
</evidence>
<keyword evidence="2" id="KW-0489">Methyltransferase</keyword>
<keyword evidence="2" id="KW-0808">Transferase</keyword>
<dbReference type="PANTHER" id="PTHR34203:SF15">
    <property type="entry name" value="SLL1173 PROTEIN"/>
    <property type="match status" value="1"/>
</dbReference>
<evidence type="ECO:0000313" key="3">
    <source>
        <dbReference type="Proteomes" id="UP000471501"/>
    </source>
</evidence>
<gene>
    <name evidence="2" type="ORF">GON26_09125</name>
</gene>
<organism evidence="2 3">
    <name type="scientific">Flavobacterium hydrocarbonoxydans</name>
    <dbReference type="NCBI Taxonomy" id="2683249"/>
    <lineage>
        <taxon>Bacteria</taxon>
        <taxon>Pseudomonadati</taxon>
        <taxon>Bacteroidota</taxon>
        <taxon>Flavobacteriia</taxon>
        <taxon>Flavobacteriales</taxon>
        <taxon>Flavobacteriaceae</taxon>
        <taxon>Flavobacterium</taxon>
    </lineage>
</organism>